<dbReference type="GO" id="GO:0005634">
    <property type="term" value="C:nucleus"/>
    <property type="evidence" value="ECO:0007669"/>
    <property type="project" value="UniProtKB-SubCell"/>
</dbReference>
<gene>
    <name evidence="8" type="ORF">E0L32_009849</name>
</gene>
<dbReference type="GO" id="GO:0008270">
    <property type="term" value="F:zinc ion binding"/>
    <property type="evidence" value="ECO:0007669"/>
    <property type="project" value="InterPro"/>
</dbReference>
<sequence length="1205" mass="131723">METFSPSSMSTTATTNNHHPTTHSSSQARPPAKRTSNTCVTCRARKVRCDGRRDVCANCERLGFSCSYDDGAGLNGEGLAGDGVSPFTLPRRRVRQACLNCHSRKARCSGTTPKCDRCRAQGIECVYRPGKRVRASVASTPGGLMVDTVMSEAPHVGGGRDDHFSDHSRSMSSGHPDHASATSPSNFGRETPGADDNNIEAVAMRTFDNFFRYVHHIPMLSFLHRASLMQRYHAGLIDRPLLLAMIGITALLSDLGPGTKELGPKCIDQAEALVLKEIERPSTLRLQALILIIKHRLLSTRFSSAFMLQAIASRFAVALRLNYENPKLCFLAQESRRRLMWSLYMLDTGLSGGLADFSLWAWRSDAIKIQLPCNERNFEYDLPETTEPLQQPAPGADGVLPPLPDDIGFLALHIRVHLLRNRILQYTKAVASRCTPAVLAKVPTRLAELSGELEAFSARLPVSFRWSDANVRLRTYSPRLCVFVMTHIWWQQCHCDLYRVALAGLREAMPSAAIDQLEMQHPGFAAHCRQKVYEHAREMADMFGLLLTLDNGVPVTDMDLPVCLYQCVRMLFYTLQHSSEGLFGVTTEGVVEMAKVCDKVLRQVVVTPITMNIREDMDKLLANGPLNNNVTASRPPTPSAVVMDTPGGHQRAASAQPPPAVLSRHSVLNKVIIEDDASANPGLPSPTPATDFPGGVQAFYQSLETPMPMPAMAPSSYGGFAPTATTATHHPDPATGMATGGVSKDGVLSNGTSASQQSNAFEGALEGLDMTLEPFGMESLTWFSNDWLNGDFPQADMSAPCHERHIQGPSPQQGSLLVSGRSSSARSSLFIIGSSHHILWHRLRRLQDPALPVDPAHAQAPAGPQDGRGQDRDQRDLPARLDEDPVQHGEHDEEHVDLDEAHRRPRHLPPVVPLREAPEPDDVRRHGAEDGQGVDGQQRRAVRLEVPRPVLPRERRQPEADALPDERHVDGEEEPDDDRGGRVEHEHEHRRQDEPDGHGDGDGRDLGRRREVAHGLADVRVGSGCQRAVRRRARGDDLLGPQEECRDDDELPDERAADEVEHEPGPCRVGDEHGGPVADARGLDGADGQQARDEGEHDAERGRRAHRGGGLLEEADEEARGPAEDGHPAEPVQARAGVALRVEHGHVDVRVDEEQQGRGDGEQYRHDEEEAVREGLHGAGPLPPGAPGAAAAAAGCRGSLKYLTT</sequence>
<dbReference type="InterPro" id="IPR007219">
    <property type="entry name" value="XnlR_reg_dom"/>
</dbReference>
<dbReference type="SMART" id="SM00066">
    <property type="entry name" value="GAL4"/>
    <property type="match status" value="2"/>
</dbReference>
<dbReference type="Pfam" id="PF00172">
    <property type="entry name" value="Zn_clus"/>
    <property type="match status" value="2"/>
</dbReference>
<evidence type="ECO:0000259" key="7">
    <source>
        <dbReference type="PROSITE" id="PS50048"/>
    </source>
</evidence>
<feature type="region of interest" description="Disordered" evidence="6">
    <location>
        <begin position="155"/>
        <end position="194"/>
    </location>
</feature>
<comment type="caution">
    <text evidence="8">The sequence shown here is derived from an EMBL/GenBank/DDBJ whole genome shotgun (WGS) entry which is preliminary data.</text>
</comment>
<dbReference type="AlphaFoldDB" id="A0A507AWL9"/>
<comment type="subcellular location">
    <subcellularLocation>
        <location evidence="1">Nucleus</location>
    </subcellularLocation>
</comment>
<dbReference type="CDD" id="cd00067">
    <property type="entry name" value="GAL4"/>
    <property type="match status" value="2"/>
</dbReference>
<dbReference type="GeneID" id="41977296"/>
<dbReference type="PANTHER" id="PTHR47338">
    <property type="entry name" value="ZN(II)2CYS6 TRANSCRIPTION FACTOR (EUROFUNG)-RELATED"/>
    <property type="match status" value="1"/>
</dbReference>
<feature type="compositionally biased region" description="Basic and acidic residues" evidence="6">
    <location>
        <begin position="1090"/>
        <end position="1102"/>
    </location>
</feature>
<feature type="compositionally biased region" description="Basic and acidic residues" evidence="6">
    <location>
        <begin position="158"/>
        <end position="169"/>
    </location>
</feature>
<dbReference type="InterPro" id="IPR050815">
    <property type="entry name" value="TF_fung"/>
</dbReference>
<feature type="compositionally biased region" description="Low complexity" evidence="6">
    <location>
        <begin position="10"/>
        <end position="26"/>
    </location>
</feature>
<dbReference type="STRING" id="1093900.A0A507AWL9"/>
<feature type="compositionally biased region" description="Basic and acidic residues" evidence="6">
    <location>
        <begin position="942"/>
        <end position="970"/>
    </location>
</feature>
<dbReference type="GO" id="GO:0000981">
    <property type="term" value="F:DNA-binding transcription factor activity, RNA polymerase II-specific"/>
    <property type="evidence" value="ECO:0007669"/>
    <property type="project" value="InterPro"/>
</dbReference>
<dbReference type="InterPro" id="IPR001138">
    <property type="entry name" value="Zn2Cys6_DnaBD"/>
</dbReference>
<dbReference type="EMBL" id="SKBQ01000075">
    <property type="protein sequence ID" value="TPX08660.1"/>
    <property type="molecule type" value="Genomic_DNA"/>
</dbReference>
<dbReference type="PANTHER" id="PTHR47338:SF7">
    <property type="entry name" value="ZN(II)2CYS6 TRANSCRIPTION FACTOR (EUROFUNG)"/>
    <property type="match status" value="1"/>
</dbReference>
<keyword evidence="2" id="KW-0479">Metal-binding</keyword>
<dbReference type="PROSITE" id="PS50048">
    <property type="entry name" value="ZN2_CY6_FUNGAL_2"/>
    <property type="match status" value="2"/>
</dbReference>
<organism evidence="8 9">
    <name type="scientific">Thyridium curvatum</name>
    <dbReference type="NCBI Taxonomy" id="1093900"/>
    <lineage>
        <taxon>Eukaryota</taxon>
        <taxon>Fungi</taxon>
        <taxon>Dikarya</taxon>
        <taxon>Ascomycota</taxon>
        <taxon>Pezizomycotina</taxon>
        <taxon>Sordariomycetes</taxon>
        <taxon>Sordariomycetidae</taxon>
        <taxon>Thyridiales</taxon>
        <taxon>Thyridiaceae</taxon>
        <taxon>Thyridium</taxon>
    </lineage>
</organism>
<evidence type="ECO:0000256" key="2">
    <source>
        <dbReference type="ARBA" id="ARBA00022723"/>
    </source>
</evidence>
<dbReference type="SUPFAM" id="SSF57701">
    <property type="entry name" value="Zn2/Cys6 DNA-binding domain"/>
    <property type="match status" value="2"/>
</dbReference>
<feature type="compositionally biased region" description="Basic and acidic residues" evidence="6">
    <location>
        <begin position="978"/>
        <end position="1013"/>
    </location>
</feature>
<evidence type="ECO:0000313" key="8">
    <source>
        <dbReference type="EMBL" id="TPX08660.1"/>
    </source>
</evidence>
<dbReference type="Pfam" id="PF04082">
    <property type="entry name" value="Fungal_trans"/>
    <property type="match status" value="1"/>
</dbReference>
<dbReference type="GO" id="GO:0003677">
    <property type="term" value="F:DNA binding"/>
    <property type="evidence" value="ECO:0007669"/>
    <property type="project" value="InterPro"/>
</dbReference>
<proteinExistence type="predicted"/>
<reference evidence="8 9" key="1">
    <citation type="submission" date="2019-06" db="EMBL/GenBank/DDBJ databases">
        <title>Draft genome sequence of the filamentous fungus Phialemoniopsis curvata isolated from diesel fuel.</title>
        <authorList>
            <person name="Varaljay V.A."/>
            <person name="Lyon W.J."/>
            <person name="Crouch A.L."/>
            <person name="Drake C.E."/>
            <person name="Hollomon J.M."/>
            <person name="Nadeau L.J."/>
            <person name="Nunn H.S."/>
            <person name="Stevenson B.S."/>
            <person name="Bojanowski C.L."/>
            <person name="Crookes-Goodson W.J."/>
        </authorList>
    </citation>
    <scope>NUCLEOTIDE SEQUENCE [LARGE SCALE GENOMIC DNA]</scope>
    <source>
        <strain evidence="8 9">D216</strain>
    </source>
</reference>
<feature type="compositionally biased region" description="Basic and acidic residues" evidence="6">
    <location>
        <begin position="1053"/>
        <end position="1074"/>
    </location>
</feature>
<dbReference type="Proteomes" id="UP000319257">
    <property type="component" value="Unassembled WGS sequence"/>
</dbReference>
<feature type="compositionally biased region" description="Basic and acidic residues" evidence="6">
    <location>
        <begin position="1141"/>
        <end position="1171"/>
    </location>
</feature>
<feature type="compositionally biased region" description="Basic and acidic residues" evidence="6">
    <location>
        <begin position="916"/>
        <end position="929"/>
    </location>
</feature>
<evidence type="ECO:0000256" key="3">
    <source>
        <dbReference type="ARBA" id="ARBA00023015"/>
    </source>
</evidence>
<evidence type="ECO:0000256" key="1">
    <source>
        <dbReference type="ARBA" id="ARBA00004123"/>
    </source>
</evidence>
<feature type="domain" description="Zn(2)-C6 fungal-type" evidence="7">
    <location>
        <begin position="38"/>
        <end position="68"/>
    </location>
</feature>
<dbReference type="InterPro" id="IPR036864">
    <property type="entry name" value="Zn2-C6_fun-type_DNA-bd_sf"/>
</dbReference>
<dbReference type="GO" id="GO:0006351">
    <property type="term" value="P:DNA-templated transcription"/>
    <property type="evidence" value="ECO:0007669"/>
    <property type="project" value="InterPro"/>
</dbReference>
<feature type="domain" description="Zn(2)-C6 fungal-type" evidence="7">
    <location>
        <begin position="97"/>
        <end position="127"/>
    </location>
</feature>
<keyword evidence="4" id="KW-0804">Transcription</keyword>
<evidence type="ECO:0000256" key="4">
    <source>
        <dbReference type="ARBA" id="ARBA00023163"/>
    </source>
</evidence>
<dbReference type="PROSITE" id="PS00463">
    <property type="entry name" value="ZN2_CY6_FUNGAL_1"/>
    <property type="match status" value="2"/>
</dbReference>
<accession>A0A507AWL9</accession>
<protein>
    <recommendedName>
        <fullName evidence="7">Zn(2)-C6 fungal-type domain-containing protein</fullName>
    </recommendedName>
</protein>
<dbReference type="Gene3D" id="4.10.240.10">
    <property type="entry name" value="Zn(2)-C6 fungal-type DNA-binding domain"/>
    <property type="match status" value="2"/>
</dbReference>
<keyword evidence="5" id="KW-0539">Nucleus</keyword>
<keyword evidence="9" id="KW-1185">Reference proteome</keyword>
<evidence type="ECO:0000256" key="6">
    <source>
        <dbReference type="SAM" id="MobiDB-lite"/>
    </source>
</evidence>
<feature type="region of interest" description="Disordered" evidence="6">
    <location>
        <begin position="1"/>
        <end position="34"/>
    </location>
</feature>
<keyword evidence="3" id="KW-0805">Transcription regulation</keyword>
<feature type="region of interest" description="Disordered" evidence="6">
    <location>
        <begin position="853"/>
        <end position="1171"/>
    </location>
</feature>
<dbReference type="InParanoid" id="A0A507AWL9"/>
<evidence type="ECO:0000256" key="5">
    <source>
        <dbReference type="ARBA" id="ARBA00023242"/>
    </source>
</evidence>
<dbReference type="CDD" id="cd12148">
    <property type="entry name" value="fungal_TF_MHR"/>
    <property type="match status" value="1"/>
</dbReference>
<name>A0A507AWL9_9PEZI</name>
<feature type="compositionally biased region" description="Basic and acidic residues" evidence="6">
    <location>
        <begin position="868"/>
        <end position="902"/>
    </location>
</feature>
<evidence type="ECO:0000313" key="9">
    <source>
        <dbReference type="Proteomes" id="UP000319257"/>
    </source>
</evidence>
<feature type="compositionally biased region" description="Basic and acidic residues" evidence="6">
    <location>
        <begin position="1118"/>
        <end position="1128"/>
    </location>
</feature>
<dbReference type="RefSeq" id="XP_030990371.1">
    <property type="nucleotide sequence ID" value="XM_031144857.1"/>
</dbReference>
<dbReference type="OrthoDB" id="2017365at2759"/>